<dbReference type="InParanoid" id="Q6ZEB2"/>
<dbReference type="AlphaFoldDB" id="Q6ZEB2"/>
<dbReference type="EMBL" id="AP004311">
    <property type="protein sequence ID" value="BAD01988.1"/>
    <property type="molecule type" value="Genomic_DNA"/>
</dbReference>
<geneLocation type="plasmid" evidence="1 2">
    <name>pSYSA</name>
</geneLocation>
<dbReference type="Proteomes" id="UP000001425">
    <property type="component" value="Plasmid pSYSA"/>
</dbReference>
<accession>Q6ZEB2</accession>
<gene>
    <name evidence="1" type="ordered locus">sll7086</name>
</gene>
<dbReference type="EnsemblBacteria" id="BAD01988">
    <property type="protein sequence ID" value="BAD01988"/>
    <property type="gene ID" value="BAD01988"/>
</dbReference>
<dbReference type="KEGG" id="syn:sll7086"/>
<proteinExistence type="predicted"/>
<evidence type="ECO:0000313" key="1">
    <source>
        <dbReference type="EMBL" id="BAD01988.1"/>
    </source>
</evidence>
<keyword evidence="2" id="KW-1185">Reference proteome</keyword>
<name>Q6ZEB2_SYNY3</name>
<protein>
    <submittedName>
        <fullName evidence="1">Uncharacterized protein</fullName>
    </submittedName>
</protein>
<keyword evidence="1" id="KW-0614">Plasmid</keyword>
<reference evidence="1 2" key="1">
    <citation type="journal article" date="2003" name="DNA Res.">
        <title>Structural analysis of four large plasmids harboring in a unicellular cyanobacterium, Synechocystis sp. PCC 6803.</title>
        <authorList>
            <person name="Kaneko T."/>
            <person name="Nakamura Y."/>
            <person name="Sasamoto S."/>
            <person name="Watanabe A."/>
            <person name="Kohara M."/>
            <person name="Matsumoto M."/>
            <person name="Shimpo S."/>
            <person name="Yamada M."/>
            <person name="Tabata S."/>
        </authorList>
    </citation>
    <scope>NUCLEOTIDE SEQUENCE [LARGE SCALE GENOMIC DNA]</scope>
    <source>
        <strain evidence="2">ATCC 27184 / PCC 6803 / Kazusa</strain>
    </source>
</reference>
<organism evidence="1 2">
    <name type="scientific">Synechocystis sp. (strain ATCC 27184 / PCC 6803 / Kazusa)</name>
    <dbReference type="NCBI Taxonomy" id="1111708"/>
    <lineage>
        <taxon>Bacteria</taxon>
        <taxon>Bacillati</taxon>
        <taxon>Cyanobacteriota</taxon>
        <taxon>Cyanophyceae</taxon>
        <taxon>Synechococcales</taxon>
        <taxon>Merismopediaceae</taxon>
        <taxon>Synechocystis</taxon>
    </lineage>
</organism>
<sequence length="131" mass="14549">MPNFDPRTINKQAFQSLQALRHQAGQDNALLKEQKNQAMELYTYLSTWGLMRLKAEEVALSQTGKKQVVQRFFNDLGTLSGRNNLADSQGLNTLVALSANEYLGLTGLGIELANEFGFWANAVYHDITGAQ</sequence>
<evidence type="ECO:0000313" key="2">
    <source>
        <dbReference type="Proteomes" id="UP000001425"/>
    </source>
</evidence>